<organism evidence="6 7">
    <name type="scientific">Streptococcus mitis</name>
    <dbReference type="NCBI Taxonomy" id="28037"/>
    <lineage>
        <taxon>Bacteria</taxon>
        <taxon>Bacillati</taxon>
        <taxon>Bacillota</taxon>
        <taxon>Bacilli</taxon>
        <taxon>Lactobacillales</taxon>
        <taxon>Streptococcaceae</taxon>
        <taxon>Streptococcus</taxon>
        <taxon>Streptococcus mitis group</taxon>
    </lineage>
</organism>
<dbReference type="PROSITE" id="PS50893">
    <property type="entry name" value="ABC_TRANSPORTER_2"/>
    <property type="match status" value="1"/>
</dbReference>
<dbReference type="Gene3D" id="3.40.50.300">
    <property type="entry name" value="P-loop containing nucleotide triphosphate hydrolases"/>
    <property type="match status" value="1"/>
</dbReference>
<evidence type="ECO:0000313" key="7">
    <source>
        <dbReference type="Proteomes" id="UP000501099"/>
    </source>
</evidence>
<dbReference type="GO" id="GO:0016887">
    <property type="term" value="F:ATP hydrolysis activity"/>
    <property type="evidence" value="ECO:0007669"/>
    <property type="project" value="InterPro"/>
</dbReference>
<dbReference type="EMBL" id="CP047883">
    <property type="protein sequence ID" value="QKL34062.1"/>
    <property type="molecule type" value="Genomic_DNA"/>
</dbReference>
<sequence>MKQLIVTGLTKTFGQGDNIVHALLDVNLSVEKGEFLAIMGASGSGKTTLLNCISTIDKPTSGEIQFEDFDIIHAKENDLADYRAKNISYIFQAYNLVETLTVYENIVLPLQIQGKNIKKHQDKIEEILDKLAIQNLKDKFPNQLSGGQRQRVATARALIDDSKLIIADEPTGALDSANSEKLMVLLQEINKSFGITILLVTHDPAAAKYSSRMVLLRDGKIMDDLERNSLSNEQYLQEIYSRTR</sequence>
<feature type="domain" description="ABC transporter" evidence="5">
    <location>
        <begin position="4"/>
        <end position="243"/>
    </location>
</feature>
<dbReference type="PANTHER" id="PTHR24220">
    <property type="entry name" value="IMPORT ATP-BINDING PROTEIN"/>
    <property type="match status" value="1"/>
</dbReference>
<dbReference type="InterPro" id="IPR017911">
    <property type="entry name" value="MacB-like_ATP-bd"/>
</dbReference>
<keyword evidence="4" id="KW-0029">Amino-acid transport</keyword>
<dbReference type="GO" id="GO:0005524">
    <property type="term" value="F:ATP binding"/>
    <property type="evidence" value="ECO:0007669"/>
    <property type="project" value="UniProtKB-KW"/>
</dbReference>
<evidence type="ECO:0000313" key="6">
    <source>
        <dbReference type="EMBL" id="QKL34062.1"/>
    </source>
</evidence>
<dbReference type="InterPro" id="IPR027417">
    <property type="entry name" value="P-loop_NTPase"/>
</dbReference>
<dbReference type="SUPFAM" id="SSF52540">
    <property type="entry name" value="P-loop containing nucleoside triphosphate hydrolases"/>
    <property type="match status" value="1"/>
</dbReference>
<dbReference type="GO" id="GO:0006865">
    <property type="term" value="P:amino acid transport"/>
    <property type="evidence" value="ECO:0007669"/>
    <property type="project" value="UniProtKB-KW"/>
</dbReference>
<keyword evidence="2" id="KW-0547">Nucleotide-binding</keyword>
<keyword evidence="3 6" id="KW-0067">ATP-binding</keyword>
<dbReference type="SMART" id="SM00382">
    <property type="entry name" value="AAA"/>
    <property type="match status" value="1"/>
</dbReference>
<evidence type="ECO:0000256" key="1">
    <source>
        <dbReference type="ARBA" id="ARBA00022448"/>
    </source>
</evidence>
<reference evidence="6 7" key="1">
    <citation type="submission" date="2020-01" db="EMBL/GenBank/DDBJ databases">
        <title>Complete genome sequence of the tetracycline resistane Streptococcus mitis isolate S022-V3-A4.</title>
        <authorList>
            <person name="Pinzauti D."/>
            <person name="Iannelli F."/>
            <person name="Pozzi G."/>
            <person name="Santoro F."/>
        </authorList>
    </citation>
    <scope>NUCLEOTIDE SEQUENCE [LARGE SCALE GENOMIC DNA]</scope>
    <source>
        <strain evidence="6 7">S022-V3-A4</strain>
    </source>
</reference>
<dbReference type="CDD" id="cd03255">
    <property type="entry name" value="ABC_MJ0796_LolCDE_FtsE"/>
    <property type="match status" value="1"/>
</dbReference>
<evidence type="ECO:0000256" key="4">
    <source>
        <dbReference type="ARBA" id="ARBA00022970"/>
    </source>
</evidence>
<keyword evidence="1" id="KW-0813">Transport</keyword>
<dbReference type="PANTHER" id="PTHR24220:SF692">
    <property type="entry name" value="ABC TRANSPORTER DOMAIN-CONTAINING PROTEIN"/>
    <property type="match status" value="1"/>
</dbReference>
<name>A0A6M9F2S7_STRMT</name>
<dbReference type="GO" id="GO:0098796">
    <property type="term" value="C:membrane protein complex"/>
    <property type="evidence" value="ECO:0007669"/>
    <property type="project" value="UniProtKB-ARBA"/>
</dbReference>
<evidence type="ECO:0000256" key="3">
    <source>
        <dbReference type="ARBA" id="ARBA00022840"/>
    </source>
</evidence>
<gene>
    <name evidence="6" type="ORF">M594_07420</name>
</gene>
<accession>A0A6M9F2S7</accession>
<dbReference type="AlphaFoldDB" id="A0A6M9F2S7"/>
<dbReference type="InterPro" id="IPR003439">
    <property type="entry name" value="ABC_transporter-like_ATP-bd"/>
</dbReference>
<dbReference type="GO" id="GO:0005886">
    <property type="term" value="C:plasma membrane"/>
    <property type="evidence" value="ECO:0007669"/>
    <property type="project" value="TreeGrafter"/>
</dbReference>
<dbReference type="InterPro" id="IPR015854">
    <property type="entry name" value="ABC_transpr_LolD-like"/>
</dbReference>
<evidence type="ECO:0000256" key="2">
    <source>
        <dbReference type="ARBA" id="ARBA00022741"/>
    </source>
</evidence>
<proteinExistence type="predicted"/>
<protein>
    <submittedName>
        <fullName evidence="6">ATP-binding cassette domain-containing protein</fullName>
    </submittedName>
</protein>
<evidence type="ECO:0000259" key="5">
    <source>
        <dbReference type="PROSITE" id="PS50893"/>
    </source>
</evidence>
<dbReference type="InterPro" id="IPR003593">
    <property type="entry name" value="AAA+_ATPase"/>
</dbReference>
<dbReference type="GO" id="GO:0022857">
    <property type="term" value="F:transmembrane transporter activity"/>
    <property type="evidence" value="ECO:0007669"/>
    <property type="project" value="TreeGrafter"/>
</dbReference>
<dbReference type="Pfam" id="PF00005">
    <property type="entry name" value="ABC_tran"/>
    <property type="match status" value="1"/>
</dbReference>
<dbReference type="FunFam" id="3.40.50.300:FF:000032">
    <property type="entry name" value="Export ABC transporter ATP-binding protein"/>
    <property type="match status" value="1"/>
</dbReference>
<dbReference type="Proteomes" id="UP000501099">
    <property type="component" value="Chromosome"/>
</dbReference>
<dbReference type="RefSeq" id="WP_173876750.1">
    <property type="nucleotide sequence ID" value="NZ_CP047883.1"/>
</dbReference>